<evidence type="ECO:0000256" key="2">
    <source>
        <dbReference type="ARBA" id="ARBA00022692"/>
    </source>
</evidence>
<feature type="transmembrane region" description="Helical" evidence="5">
    <location>
        <begin position="58"/>
        <end position="76"/>
    </location>
</feature>
<reference evidence="7" key="1">
    <citation type="journal article" date="2019" name="Int. J. Syst. Evol. Microbiol.">
        <title>The Global Catalogue of Microorganisms (GCM) 10K type strain sequencing project: providing services to taxonomists for standard genome sequencing and annotation.</title>
        <authorList>
            <consortium name="The Broad Institute Genomics Platform"/>
            <consortium name="The Broad Institute Genome Sequencing Center for Infectious Disease"/>
            <person name="Wu L."/>
            <person name="Ma J."/>
        </authorList>
    </citation>
    <scope>NUCLEOTIDE SEQUENCE [LARGE SCALE GENOMIC DNA]</scope>
    <source>
        <strain evidence="7">KCTC 42217</strain>
    </source>
</reference>
<dbReference type="Pfam" id="PF02535">
    <property type="entry name" value="Zip"/>
    <property type="match status" value="1"/>
</dbReference>
<organism evidence="6 7">
    <name type="scientific">Paradesertivirga mongoliensis</name>
    <dbReference type="NCBI Taxonomy" id="2100740"/>
    <lineage>
        <taxon>Bacteria</taxon>
        <taxon>Pseudomonadati</taxon>
        <taxon>Bacteroidota</taxon>
        <taxon>Sphingobacteriia</taxon>
        <taxon>Sphingobacteriales</taxon>
        <taxon>Sphingobacteriaceae</taxon>
        <taxon>Paradesertivirga</taxon>
    </lineage>
</organism>
<evidence type="ECO:0000256" key="5">
    <source>
        <dbReference type="SAM" id="Phobius"/>
    </source>
</evidence>
<protein>
    <submittedName>
        <fullName evidence="6">ZIP family metal transporter</fullName>
    </submittedName>
</protein>
<dbReference type="InterPro" id="IPR003689">
    <property type="entry name" value="ZIP"/>
</dbReference>
<comment type="caution">
    <text evidence="6">The sequence shown here is derived from an EMBL/GenBank/DDBJ whole genome shotgun (WGS) entry which is preliminary data.</text>
</comment>
<feature type="transmembrane region" description="Helical" evidence="5">
    <location>
        <begin position="35"/>
        <end position="52"/>
    </location>
</feature>
<evidence type="ECO:0000256" key="3">
    <source>
        <dbReference type="ARBA" id="ARBA00022989"/>
    </source>
</evidence>
<evidence type="ECO:0000256" key="4">
    <source>
        <dbReference type="ARBA" id="ARBA00023136"/>
    </source>
</evidence>
<dbReference type="PANTHER" id="PTHR11040:SF44">
    <property type="entry name" value="PROTEIN ZNTC-RELATED"/>
    <property type="match status" value="1"/>
</dbReference>
<feature type="transmembrane region" description="Helical" evidence="5">
    <location>
        <begin position="154"/>
        <end position="170"/>
    </location>
</feature>
<keyword evidence="2 5" id="KW-0812">Transmembrane</keyword>
<evidence type="ECO:0000313" key="6">
    <source>
        <dbReference type="EMBL" id="MFD2162630.1"/>
    </source>
</evidence>
<proteinExistence type="predicted"/>
<keyword evidence="3 5" id="KW-1133">Transmembrane helix</keyword>
<name>A0ABW4ZKL7_9SPHI</name>
<keyword evidence="7" id="KW-1185">Reference proteome</keyword>
<feature type="transmembrane region" description="Helical" evidence="5">
    <location>
        <begin position="96"/>
        <end position="112"/>
    </location>
</feature>
<sequence>MEIWKLILLFMSCFLGGMAIFLFKKDNTQRLKLILSFSGAYLFAITILHLIPEVYHEGDHSIGLFVLGGFLFQILLEQFSEGIEHGHIHKHTHEHYAFPYGIMFSLCLHAFLEGMPLAQGHQNQLLFGIGLHHIPASFALASVLMQNKISKKPIIILLVVFSIMSPLGYLFSEGLSNGSIGDLDGYFDKIMAIVIGIFLHISTTILFESSVDHHFNFKKLVAVLAGIAIALLNFLIH</sequence>
<evidence type="ECO:0000256" key="1">
    <source>
        <dbReference type="ARBA" id="ARBA00004141"/>
    </source>
</evidence>
<dbReference type="Proteomes" id="UP001597387">
    <property type="component" value="Unassembled WGS sequence"/>
</dbReference>
<accession>A0ABW4ZKL7</accession>
<gene>
    <name evidence="6" type="ORF">ACFSJU_09530</name>
</gene>
<feature type="transmembrane region" description="Helical" evidence="5">
    <location>
        <begin position="6"/>
        <end position="23"/>
    </location>
</feature>
<feature type="transmembrane region" description="Helical" evidence="5">
    <location>
        <begin position="190"/>
        <end position="207"/>
    </location>
</feature>
<evidence type="ECO:0000313" key="7">
    <source>
        <dbReference type="Proteomes" id="UP001597387"/>
    </source>
</evidence>
<dbReference type="PANTHER" id="PTHR11040">
    <property type="entry name" value="ZINC/IRON TRANSPORTER"/>
    <property type="match status" value="1"/>
</dbReference>
<keyword evidence="4 5" id="KW-0472">Membrane</keyword>
<feature type="transmembrane region" description="Helical" evidence="5">
    <location>
        <begin position="124"/>
        <end position="145"/>
    </location>
</feature>
<dbReference type="EMBL" id="JBHUHZ010000001">
    <property type="protein sequence ID" value="MFD2162630.1"/>
    <property type="molecule type" value="Genomic_DNA"/>
</dbReference>
<dbReference type="RefSeq" id="WP_255903226.1">
    <property type="nucleotide sequence ID" value="NZ_JAFMZO010000003.1"/>
</dbReference>
<comment type="subcellular location">
    <subcellularLocation>
        <location evidence="1">Membrane</location>
        <topology evidence="1">Multi-pass membrane protein</topology>
    </subcellularLocation>
</comment>
<feature type="transmembrane region" description="Helical" evidence="5">
    <location>
        <begin position="219"/>
        <end position="236"/>
    </location>
</feature>